<dbReference type="InterPro" id="IPR050511">
    <property type="entry name" value="AMPK_gamma/SDS23_families"/>
</dbReference>
<keyword evidence="5" id="KW-1185">Reference proteome</keyword>
<reference evidence="4 5" key="1">
    <citation type="journal article" date="2024" name="G3 (Bethesda)">
        <title>Genome assembly of Hibiscus sabdariffa L. provides insights into metabolisms of medicinal natural products.</title>
        <authorList>
            <person name="Kim T."/>
        </authorList>
    </citation>
    <scope>NUCLEOTIDE SEQUENCE [LARGE SCALE GENOMIC DNA]</scope>
    <source>
        <strain evidence="4">TK-2024</strain>
        <tissue evidence="4">Old leaves</tissue>
    </source>
</reference>
<evidence type="ECO:0000256" key="3">
    <source>
        <dbReference type="SAM" id="MobiDB-lite"/>
    </source>
</evidence>
<gene>
    <name evidence="4" type="ORF">V6N11_005499</name>
</gene>
<evidence type="ECO:0000313" key="4">
    <source>
        <dbReference type="EMBL" id="KAK9014337.1"/>
    </source>
</evidence>
<dbReference type="InterPro" id="IPR046342">
    <property type="entry name" value="CBS_dom_sf"/>
</dbReference>
<keyword evidence="2" id="KW-0129">CBS domain</keyword>
<keyword evidence="1" id="KW-0677">Repeat</keyword>
<dbReference type="Proteomes" id="UP001396334">
    <property type="component" value="Unassembled WGS sequence"/>
</dbReference>
<evidence type="ECO:0000313" key="5">
    <source>
        <dbReference type="Proteomes" id="UP001396334"/>
    </source>
</evidence>
<name>A0ABR2RN18_9ROSI</name>
<sequence length="413" mass="45250">MAATFLARGVSDLCLGKPPLRSLSISATVTDALAALKRSGDNCVSVWSCNNGHGLSPEGDGVDECCCVGKVCMADIICFLCEEEKLSNPATALQAPLSVFIRKTGEVIIRHLEPNASVVEAIDLILEGAQNLVIPLENKGRNSRKKLLQSSLWNSDFHNNRQYCWLTQEDIVRFLVNAIGHFSHIAVNPINSLGVINFYNIPTVHYDDPASSALPSISQSLEMQTSVAIVDGDGRLVGEISPFTLDSCGEDVAEAIATLSAGDLMAYIDCGKPPEDLVQLVKERLRERNLVKALELMEEDSGISSDEEEELRVGGMRNGRSGGKVERRSETNVCRPWSSLVAVMIQAVSHRASYVWVVEELEDRTLAGIVTFAGMLKVFRETNHEDHALVRVAFKKSLIKERNENQAESNQLK</sequence>
<comment type="caution">
    <text evidence="4">The sequence shown here is derived from an EMBL/GenBank/DDBJ whole genome shotgun (WGS) entry which is preliminary data.</text>
</comment>
<proteinExistence type="predicted"/>
<dbReference type="PANTHER" id="PTHR13780">
    <property type="entry name" value="AMP-ACTIVATED PROTEIN KINASE, GAMMA REGULATORY SUBUNIT"/>
    <property type="match status" value="1"/>
</dbReference>
<evidence type="ECO:0000256" key="2">
    <source>
        <dbReference type="ARBA" id="ARBA00023122"/>
    </source>
</evidence>
<feature type="region of interest" description="Disordered" evidence="3">
    <location>
        <begin position="305"/>
        <end position="327"/>
    </location>
</feature>
<dbReference type="PANTHER" id="PTHR13780:SF39">
    <property type="entry name" value="CBS DOMAIN-CONTAINING PROTEIN CBSX5-LIKE"/>
    <property type="match status" value="1"/>
</dbReference>
<organism evidence="4 5">
    <name type="scientific">Hibiscus sabdariffa</name>
    <name type="common">roselle</name>
    <dbReference type="NCBI Taxonomy" id="183260"/>
    <lineage>
        <taxon>Eukaryota</taxon>
        <taxon>Viridiplantae</taxon>
        <taxon>Streptophyta</taxon>
        <taxon>Embryophyta</taxon>
        <taxon>Tracheophyta</taxon>
        <taxon>Spermatophyta</taxon>
        <taxon>Magnoliopsida</taxon>
        <taxon>eudicotyledons</taxon>
        <taxon>Gunneridae</taxon>
        <taxon>Pentapetalae</taxon>
        <taxon>rosids</taxon>
        <taxon>malvids</taxon>
        <taxon>Malvales</taxon>
        <taxon>Malvaceae</taxon>
        <taxon>Malvoideae</taxon>
        <taxon>Hibiscus</taxon>
    </lineage>
</organism>
<evidence type="ECO:0008006" key="6">
    <source>
        <dbReference type="Google" id="ProtNLM"/>
    </source>
</evidence>
<dbReference type="EMBL" id="JBBPBN010000021">
    <property type="protein sequence ID" value="KAK9014337.1"/>
    <property type="molecule type" value="Genomic_DNA"/>
</dbReference>
<accession>A0ABR2RN18</accession>
<dbReference type="SUPFAM" id="SSF54631">
    <property type="entry name" value="CBS-domain pair"/>
    <property type="match status" value="2"/>
</dbReference>
<evidence type="ECO:0000256" key="1">
    <source>
        <dbReference type="ARBA" id="ARBA00022737"/>
    </source>
</evidence>
<protein>
    <recommendedName>
        <fullName evidence="6">CBS domain-containing protein</fullName>
    </recommendedName>
</protein>